<reference evidence="3" key="1">
    <citation type="submission" date="2025-08" db="UniProtKB">
        <authorList>
            <consortium name="RefSeq"/>
        </authorList>
    </citation>
    <scope>IDENTIFICATION</scope>
</reference>
<feature type="chain" id="PRO_5026647388" evidence="1">
    <location>
        <begin position="22"/>
        <end position="337"/>
    </location>
</feature>
<dbReference type="AlphaFoldDB" id="A0A6J1UQV7"/>
<name>A0A6J1UQV7_9SAUR</name>
<keyword evidence="1" id="KW-0732">Signal</keyword>
<sequence length="337" mass="32974">MARLNLCLMLLLLCLTRCSLQGGVKPQVSGHGGGYFSSLIRGAGALQPGAGMGPAGAKAGKYFTFGTQGLSAGLGVQNGFGTAQGFGGKPGKPGYRMPAGYGTGFRGVGYPQQGLPLGGLGARGKPSKAGYMGGVGAGSFPSSGMQNGYGNGYGAGPGGNGFPLAGAQPGAQVPYGGQLGGPAAAAAASTKYGGAGQLPYRGQPQQPEATGLGDYGAGRYGDPSQLPYGAQPAGLGVEGKPGPFGGPQVGYESQPAQAIGLDANGNGLGYLNSRDLQANGLGAAAYGPLAAGQAPGGYGSLLGPGQPLGGYRGKESKYRMNGYLGNGYRGRCSSGKC</sequence>
<evidence type="ECO:0000313" key="2">
    <source>
        <dbReference type="Proteomes" id="UP000504612"/>
    </source>
</evidence>
<dbReference type="KEGG" id="nss:113418593"/>
<evidence type="ECO:0000256" key="1">
    <source>
        <dbReference type="SAM" id="SignalP"/>
    </source>
</evidence>
<protein>
    <submittedName>
        <fullName evidence="3">Spidroin-1-like</fullName>
    </submittedName>
</protein>
<dbReference type="RefSeq" id="XP_026533352.1">
    <property type="nucleotide sequence ID" value="XM_026677567.1"/>
</dbReference>
<proteinExistence type="predicted"/>
<evidence type="ECO:0000313" key="3">
    <source>
        <dbReference type="RefSeq" id="XP_026533352.1"/>
    </source>
</evidence>
<dbReference type="Proteomes" id="UP000504612">
    <property type="component" value="Unplaced"/>
</dbReference>
<keyword evidence="2" id="KW-1185">Reference proteome</keyword>
<accession>A0A6J1UQV7</accession>
<gene>
    <name evidence="3" type="primary">LOC113418593</name>
</gene>
<dbReference type="GeneID" id="113418593"/>
<organism evidence="2 3">
    <name type="scientific">Notechis scutatus</name>
    <name type="common">mainland tiger snake</name>
    <dbReference type="NCBI Taxonomy" id="8663"/>
    <lineage>
        <taxon>Eukaryota</taxon>
        <taxon>Metazoa</taxon>
        <taxon>Chordata</taxon>
        <taxon>Craniata</taxon>
        <taxon>Vertebrata</taxon>
        <taxon>Euteleostomi</taxon>
        <taxon>Lepidosauria</taxon>
        <taxon>Squamata</taxon>
        <taxon>Bifurcata</taxon>
        <taxon>Unidentata</taxon>
        <taxon>Episquamata</taxon>
        <taxon>Toxicofera</taxon>
        <taxon>Serpentes</taxon>
        <taxon>Colubroidea</taxon>
        <taxon>Elapidae</taxon>
        <taxon>Hydrophiinae</taxon>
        <taxon>Notechis</taxon>
    </lineage>
</organism>
<feature type="signal peptide" evidence="1">
    <location>
        <begin position="1"/>
        <end position="21"/>
    </location>
</feature>